<dbReference type="SUPFAM" id="SSF141868">
    <property type="entry name" value="EAL domain-like"/>
    <property type="match status" value="1"/>
</dbReference>
<dbReference type="InterPro" id="IPR052155">
    <property type="entry name" value="Biofilm_reg_signaling"/>
</dbReference>
<dbReference type="PROSITE" id="PS50887">
    <property type="entry name" value="GGDEF"/>
    <property type="match status" value="1"/>
</dbReference>
<dbReference type="Pfam" id="PF00990">
    <property type="entry name" value="GGDEF"/>
    <property type="match status" value="1"/>
</dbReference>
<dbReference type="STRING" id="1714264.BTO30_11560"/>
<dbReference type="OrthoDB" id="9759607at2"/>
<dbReference type="Gene3D" id="3.30.450.40">
    <property type="match status" value="1"/>
</dbReference>
<name>A0A1Q8Q3Y7_9BACI</name>
<dbReference type="PANTHER" id="PTHR44757:SF2">
    <property type="entry name" value="BIOFILM ARCHITECTURE MAINTENANCE PROTEIN MBAA"/>
    <property type="match status" value="1"/>
</dbReference>
<dbReference type="AlphaFoldDB" id="A0A1Q8Q3Y7"/>
<gene>
    <name evidence="3" type="ORF">BTO30_11560</name>
</gene>
<evidence type="ECO:0000313" key="3">
    <source>
        <dbReference type="EMBL" id="OLN22050.1"/>
    </source>
</evidence>
<protein>
    <recommendedName>
        <fullName evidence="5">Histidine kinase</fullName>
    </recommendedName>
</protein>
<evidence type="ECO:0000313" key="4">
    <source>
        <dbReference type="Proteomes" id="UP000185568"/>
    </source>
</evidence>
<proteinExistence type="predicted"/>
<dbReference type="NCBIfam" id="TIGR00254">
    <property type="entry name" value="GGDEF"/>
    <property type="match status" value="1"/>
</dbReference>
<feature type="domain" description="EAL" evidence="1">
    <location>
        <begin position="345"/>
        <end position="599"/>
    </location>
</feature>
<evidence type="ECO:0008006" key="5">
    <source>
        <dbReference type="Google" id="ProtNLM"/>
    </source>
</evidence>
<dbReference type="FunFam" id="3.20.20.450:FF:000001">
    <property type="entry name" value="Cyclic di-GMP phosphodiesterase yahA"/>
    <property type="match status" value="1"/>
</dbReference>
<dbReference type="RefSeq" id="WP_075398892.1">
    <property type="nucleotide sequence ID" value="NZ_MSDU01000025.1"/>
</dbReference>
<dbReference type="Gene3D" id="3.30.70.270">
    <property type="match status" value="1"/>
</dbReference>
<dbReference type="PANTHER" id="PTHR44757">
    <property type="entry name" value="DIGUANYLATE CYCLASE DGCP"/>
    <property type="match status" value="1"/>
</dbReference>
<dbReference type="SUPFAM" id="SSF55781">
    <property type="entry name" value="GAF domain-like"/>
    <property type="match status" value="1"/>
</dbReference>
<feature type="domain" description="GGDEF" evidence="2">
    <location>
        <begin position="203"/>
        <end position="337"/>
    </location>
</feature>
<dbReference type="SUPFAM" id="SSF55073">
    <property type="entry name" value="Nucleotide cyclase"/>
    <property type="match status" value="1"/>
</dbReference>
<dbReference type="InterPro" id="IPR035919">
    <property type="entry name" value="EAL_sf"/>
</dbReference>
<dbReference type="PROSITE" id="PS50883">
    <property type="entry name" value="EAL"/>
    <property type="match status" value="1"/>
</dbReference>
<evidence type="ECO:0000259" key="2">
    <source>
        <dbReference type="PROSITE" id="PS50887"/>
    </source>
</evidence>
<dbReference type="SMART" id="SM00267">
    <property type="entry name" value="GGDEF"/>
    <property type="match status" value="1"/>
</dbReference>
<reference evidence="3 4" key="1">
    <citation type="submission" date="2016-12" db="EMBL/GenBank/DDBJ databases">
        <title>Domibacillus antri genome sequencing.</title>
        <authorList>
            <person name="Verma A."/>
            <person name="Krishnamurthi S."/>
        </authorList>
    </citation>
    <scope>NUCLEOTIDE SEQUENCE [LARGE SCALE GENOMIC DNA]</scope>
    <source>
        <strain evidence="3 4">XD80</strain>
    </source>
</reference>
<dbReference type="InterPro" id="IPR001633">
    <property type="entry name" value="EAL_dom"/>
</dbReference>
<keyword evidence="4" id="KW-1185">Reference proteome</keyword>
<sequence length="603" mass="68390">MKERYSEREKNAAEILVKLADAVTEQVGGHFFQSLVREIAEVLEVSTVLVGEFREKIEEVHVVAMYHDHKIIENISYNLAATPCANVVNKQACFYPENIQLLFPDDGMLADIHAQSYLGEPLCDAEGNVVGLIAVLDTNPMVSDQLISAVFRIFANRTANELIRRQMEEKLRRAAHFDTLTGWMERHHFYDVLEEKLSSQPDEKWVLFFIDIDNFKMINDSLGHVMGDQILRQFSGRLRFVFKEEEAVFCRFSGDEFAVLMKNRADEKAIKQLADKVFDSFQTPLLVNEHMSYMTASMGIALYPEDACGSTLLVHCADIAMNKAKTKGKNNYIFFSQDIVDDYDRYEMKNDLYEAVNNDGFHLVYQPKCACHTNKITGFEALIRWEHPARGFVSPESFIPVAEETGLIHPIGDWVLDEACRQIREWRDMGMTDVTVAINVSAVQFAKESILDDICGAVRRHDIPFSALIIEITEGMAMQNPQWTIEVLKGLRKKGILVHLDDFGTGFSSFNYLSRFPVDAIKIDRSFVQNIGIDQRDTSIVNALLGIVSSLGLNVVAEGVETKEQADYLQENGCLELQGFYFSRPLSSNDAAHLYKQKIIPGR</sequence>
<dbReference type="InterPro" id="IPR043128">
    <property type="entry name" value="Rev_trsase/Diguanyl_cyclase"/>
</dbReference>
<dbReference type="SMART" id="SM00052">
    <property type="entry name" value="EAL"/>
    <property type="match status" value="1"/>
</dbReference>
<dbReference type="CDD" id="cd01949">
    <property type="entry name" value="GGDEF"/>
    <property type="match status" value="1"/>
</dbReference>
<dbReference type="InterPro" id="IPR029016">
    <property type="entry name" value="GAF-like_dom_sf"/>
</dbReference>
<accession>A0A1Q8Q3Y7</accession>
<dbReference type="Pfam" id="PF01590">
    <property type="entry name" value="GAF"/>
    <property type="match status" value="1"/>
</dbReference>
<evidence type="ECO:0000259" key="1">
    <source>
        <dbReference type="PROSITE" id="PS50883"/>
    </source>
</evidence>
<comment type="caution">
    <text evidence="3">The sequence shown here is derived from an EMBL/GenBank/DDBJ whole genome shotgun (WGS) entry which is preliminary data.</text>
</comment>
<dbReference type="EMBL" id="MSDU01000025">
    <property type="protein sequence ID" value="OLN22050.1"/>
    <property type="molecule type" value="Genomic_DNA"/>
</dbReference>
<dbReference type="InterPro" id="IPR029787">
    <property type="entry name" value="Nucleotide_cyclase"/>
</dbReference>
<organism evidence="3 4">
    <name type="scientific">Domibacillus antri</name>
    <dbReference type="NCBI Taxonomy" id="1714264"/>
    <lineage>
        <taxon>Bacteria</taxon>
        <taxon>Bacillati</taxon>
        <taxon>Bacillota</taxon>
        <taxon>Bacilli</taxon>
        <taxon>Bacillales</taxon>
        <taxon>Bacillaceae</taxon>
        <taxon>Domibacillus</taxon>
    </lineage>
</organism>
<dbReference type="Proteomes" id="UP000185568">
    <property type="component" value="Unassembled WGS sequence"/>
</dbReference>
<dbReference type="Gene3D" id="3.20.20.450">
    <property type="entry name" value="EAL domain"/>
    <property type="match status" value="1"/>
</dbReference>
<dbReference type="Pfam" id="PF00563">
    <property type="entry name" value="EAL"/>
    <property type="match status" value="1"/>
</dbReference>
<dbReference type="InterPro" id="IPR003018">
    <property type="entry name" value="GAF"/>
</dbReference>
<dbReference type="InterPro" id="IPR000160">
    <property type="entry name" value="GGDEF_dom"/>
</dbReference>
<dbReference type="CDD" id="cd01948">
    <property type="entry name" value="EAL"/>
    <property type="match status" value="1"/>
</dbReference>